<dbReference type="AlphaFoldDB" id="A0A538UDT9"/>
<accession>A0A538UDT9</accession>
<sequence>MTGRAFYRRWLEVTASGLALCPMSVLADSQRANAEIRRQFAIPAGSRLVNVLRVGMAPAGFPARPTPRLPAEELLAPPGA</sequence>
<dbReference type="Proteomes" id="UP000319771">
    <property type="component" value="Unassembled WGS sequence"/>
</dbReference>
<organism evidence="1 2">
    <name type="scientific">Eiseniibacteriota bacterium</name>
    <dbReference type="NCBI Taxonomy" id="2212470"/>
    <lineage>
        <taxon>Bacteria</taxon>
        <taxon>Candidatus Eiseniibacteriota</taxon>
    </lineage>
</organism>
<evidence type="ECO:0008006" key="3">
    <source>
        <dbReference type="Google" id="ProtNLM"/>
    </source>
</evidence>
<comment type="caution">
    <text evidence="1">The sequence shown here is derived from an EMBL/GenBank/DDBJ whole genome shotgun (WGS) entry which is preliminary data.</text>
</comment>
<dbReference type="GO" id="GO:0016491">
    <property type="term" value="F:oxidoreductase activity"/>
    <property type="evidence" value="ECO:0007669"/>
    <property type="project" value="InterPro"/>
</dbReference>
<proteinExistence type="predicted"/>
<evidence type="ECO:0000313" key="1">
    <source>
        <dbReference type="EMBL" id="TMQ74033.1"/>
    </source>
</evidence>
<protein>
    <recommendedName>
        <fullName evidence="3">Nitroreductase domain-containing protein</fullName>
    </recommendedName>
</protein>
<dbReference type="SUPFAM" id="SSF55469">
    <property type="entry name" value="FMN-dependent nitroreductase-like"/>
    <property type="match status" value="1"/>
</dbReference>
<dbReference type="Gene3D" id="3.40.109.10">
    <property type="entry name" value="NADH Oxidase"/>
    <property type="match status" value="1"/>
</dbReference>
<reference evidence="1 2" key="1">
    <citation type="journal article" date="2019" name="Nat. Microbiol.">
        <title>Mediterranean grassland soil C-N compound turnover is dependent on rainfall and depth, and is mediated by genomically divergent microorganisms.</title>
        <authorList>
            <person name="Diamond S."/>
            <person name="Andeer P.F."/>
            <person name="Li Z."/>
            <person name="Crits-Christoph A."/>
            <person name="Burstein D."/>
            <person name="Anantharaman K."/>
            <person name="Lane K.R."/>
            <person name="Thomas B.C."/>
            <person name="Pan C."/>
            <person name="Northen T.R."/>
            <person name="Banfield J.F."/>
        </authorList>
    </citation>
    <scope>NUCLEOTIDE SEQUENCE [LARGE SCALE GENOMIC DNA]</scope>
    <source>
        <strain evidence="1">WS_11</strain>
    </source>
</reference>
<evidence type="ECO:0000313" key="2">
    <source>
        <dbReference type="Proteomes" id="UP000319771"/>
    </source>
</evidence>
<dbReference type="EMBL" id="VBPB01000021">
    <property type="protein sequence ID" value="TMQ74033.1"/>
    <property type="molecule type" value="Genomic_DNA"/>
</dbReference>
<name>A0A538UDT9_UNCEI</name>
<dbReference type="InterPro" id="IPR000415">
    <property type="entry name" value="Nitroreductase-like"/>
</dbReference>
<gene>
    <name evidence="1" type="ORF">E6K81_01725</name>
</gene>